<sequence>MKKPIIAFGLATSLLFSSYLPANEAKAASTSFETNIINISKQYIGVPYKWGGTTPSGFDCSGFVGYVFNKAGLSVPRTADGMYNSSSMERVSSKQPGDLVFFRTMNKPSVSHVGIYIGGNQFIHASSSKGVTTSSLGESYWRNAYVSTKRHSTLGTVLAAATENYTQSAKELANNFQSKYSTADKITGLDSSLTGEYNRLKTKSKDASFTEYMNRSARVIDAVKTGMDLEKETNELTSKLISGQRLDAETNKLYDELSYKIGKTESVIGKMYGASNRKVFNDRFVTQAKIARETTKYEVSMYRLMNDIDSLIAKGSVKTAIEHFETLSRLETRASKIKADGNALHAGGYHSLSKINAGLKERKMAIKAKLNL</sequence>
<dbReference type="InterPro" id="IPR038765">
    <property type="entry name" value="Papain-like_cys_pep_sf"/>
</dbReference>
<dbReference type="Gene3D" id="1.20.58.780">
    <property type="match status" value="1"/>
</dbReference>
<protein>
    <submittedName>
        <fullName evidence="7">C40 family peptidase</fullName>
    </submittedName>
</protein>
<keyword evidence="4" id="KW-0788">Thiol protease</keyword>
<dbReference type="SUPFAM" id="SSF54001">
    <property type="entry name" value="Cysteine proteinases"/>
    <property type="match status" value="1"/>
</dbReference>
<evidence type="ECO:0000313" key="7">
    <source>
        <dbReference type="EMBL" id="MBS2970718.1"/>
    </source>
</evidence>
<dbReference type="Proteomes" id="UP000682403">
    <property type="component" value="Unassembled WGS sequence"/>
</dbReference>
<name>A0ABS5LJI1_9BACI</name>
<evidence type="ECO:0000256" key="4">
    <source>
        <dbReference type="ARBA" id="ARBA00022807"/>
    </source>
</evidence>
<dbReference type="PANTHER" id="PTHR47053">
    <property type="entry name" value="MUREIN DD-ENDOPEPTIDASE MEPH-RELATED"/>
    <property type="match status" value="1"/>
</dbReference>
<gene>
    <name evidence="7" type="ORF">J9317_18400</name>
</gene>
<organism evidence="7 8">
    <name type="scientific">Metabacillus flavus</name>
    <dbReference type="NCBI Taxonomy" id="2823519"/>
    <lineage>
        <taxon>Bacteria</taxon>
        <taxon>Bacillati</taxon>
        <taxon>Bacillota</taxon>
        <taxon>Bacilli</taxon>
        <taxon>Bacillales</taxon>
        <taxon>Bacillaceae</taxon>
        <taxon>Metabacillus</taxon>
    </lineage>
</organism>
<comment type="similarity">
    <text evidence="1">Belongs to the peptidase C40 family.</text>
</comment>
<accession>A0ABS5LJI1</accession>
<feature type="chain" id="PRO_5045993044" evidence="5">
    <location>
        <begin position="23"/>
        <end position="372"/>
    </location>
</feature>
<dbReference type="Pfam" id="PF18058">
    <property type="entry name" value="SbsC_C"/>
    <property type="match status" value="1"/>
</dbReference>
<keyword evidence="8" id="KW-1185">Reference proteome</keyword>
<dbReference type="Pfam" id="PF00877">
    <property type="entry name" value="NLPC_P60"/>
    <property type="match status" value="1"/>
</dbReference>
<evidence type="ECO:0000259" key="6">
    <source>
        <dbReference type="PROSITE" id="PS51935"/>
    </source>
</evidence>
<proteinExistence type="inferred from homology"/>
<dbReference type="InterPro" id="IPR000064">
    <property type="entry name" value="NLP_P60_dom"/>
</dbReference>
<keyword evidence="5" id="KW-0732">Signal</keyword>
<evidence type="ECO:0000256" key="2">
    <source>
        <dbReference type="ARBA" id="ARBA00022670"/>
    </source>
</evidence>
<dbReference type="PANTHER" id="PTHR47053:SF1">
    <property type="entry name" value="MUREIN DD-ENDOPEPTIDASE MEPH-RELATED"/>
    <property type="match status" value="1"/>
</dbReference>
<evidence type="ECO:0000313" key="8">
    <source>
        <dbReference type="Proteomes" id="UP000682403"/>
    </source>
</evidence>
<evidence type="ECO:0000256" key="5">
    <source>
        <dbReference type="SAM" id="SignalP"/>
    </source>
</evidence>
<dbReference type="Gene3D" id="3.90.1720.10">
    <property type="entry name" value="endopeptidase domain like (from Nostoc punctiforme)"/>
    <property type="match status" value="1"/>
</dbReference>
<evidence type="ECO:0000256" key="3">
    <source>
        <dbReference type="ARBA" id="ARBA00022801"/>
    </source>
</evidence>
<reference evidence="7 8" key="1">
    <citation type="submission" date="2021-04" db="EMBL/GenBank/DDBJ databases">
        <title>Metabacillus sp. strain KIGAM252 whole genome sequence.</title>
        <authorList>
            <person name="Seo M.-J."/>
            <person name="Cho E.-S."/>
            <person name="Hwang C.Y."/>
            <person name="Yoon D.J."/>
        </authorList>
    </citation>
    <scope>NUCLEOTIDE SEQUENCE [LARGE SCALE GENOMIC DNA]</scope>
    <source>
        <strain evidence="7 8">KIGAM252</strain>
    </source>
</reference>
<keyword evidence="3" id="KW-0378">Hydrolase</keyword>
<keyword evidence="2" id="KW-0645">Protease</keyword>
<dbReference type="EMBL" id="JAGVRK010000001">
    <property type="protein sequence ID" value="MBS2970718.1"/>
    <property type="molecule type" value="Genomic_DNA"/>
</dbReference>
<dbReference type="InterPro" id="IPR041378">
    <property type="entry name" value="S-layer_SbsC_C"/>
</dbReference>
<feature type="domain" description="NlpC/P60" evidence="6">
    <location>
        <begin position="30"/>
        <end position="152"/>
    </location>
</feature>
<dbReference type="PROSITE" id="PS51935">
    <property type="entry name" value="NLPC_P60"/>
    <property type="match status" value="1"/>
</dbReference>
<comment type="caution">
    <text evidence="7">The sequence shown here is derived from an EMBL/GenBank/DDBJ whole genome shotgun (WGS) entry which is preliminary data.</text>
</comment>
<dbReference type="InterPro" id="IPR051202">
    <property type="entry name" value="Peptidase_C40"/>
</dbReference>
<feature type="signal peptide" evidence="5">
    <location>
        <begin position="1"/>
        <end position="22"/>
    </location>
</feature>
<evidence type="ECO:0000256" key="1">
    <source>
        <dbReference type="ARBA" id="ARBA00007074"/>
    </source>
</evidence>
<dbReference type="RefSeq" id="WP_211561329.1">
    <property type="nucleotide sequence ID" value="NZ_JAGVRK010000001.1"/>
</dbReference>